<evidence type="ECO:0000313" key="17">
    <source>
        <dbReference type="EMBL" id="KAG7192729.1"/>
    </source>
</evidence>
<dbReference type="RefSeq" id="XP_043048279.1">
    <property type="nucleotide sequence ID" value="XM_043192307.1"/>
</dbReference>
<dbReference type="InterPro" id="IPR027417">
    <property type="entry name" value="P-loop_NTPase"/>
</dbReference>
<dbReference type="GO" id="GO:0005524">
    <property type="term" value="F:ATP binding"/>
    <property type="evidence" value="ECO:0007669"/>
    <property type="project" value="InterPro"/>
</dbReference>
<keyword evidence="11" id="KW-0539">Nucleus</keyword>
<dbReference type="GO" id="GO:0009451">
    <property type="term" value="P:RNA modification"/>
    <property type="evidence" value="ECO:0007669"/>
    <property type="project" value="UniProtKB-ARBA"/>
</dbReference>
<keyword evidence="8 13" id="KW-0949">S-adenosyl-L-methionine</keyword>
<dbReference type="InterPro" id="IPR028468">
    <property type="entry name" value="Smc1_ABC"/>
</dbReference>
<dbReference type="Pfam" id="PF02463">
    <property type="entry name" value="SMC_N"/>
    <property type="match status" value="1"/>
</dbReference>
<feature type="binding site" evidence="13">
    <location>
        <position position="1631"/>
    </location>
    <ligand>
        <name>S-adenosyl-L-methionine</name>
        <dbReference type="ChEBI" id="CHEBI:59789"/>
    </ligand>
</feature>
<keyword evidence="6" id="KW-0132">Cell division</keyword>
<keyword evidence="5 13" id="KW-0489">Methyltransferase</keyword>
<keyword evidence="4" id="KW-0158">Chromosome</keyword>
<feature type="coiled-coil region" evidence="15">
    <location>
        <begin position="835"/>
        <end position="939"/>
    </location>
</feature>
<feature type="binding site" evidence="13">
    <location>
        <position position="1526"/>
    </location>
    <ligand>
        <name>S-adenosyl-L-methionine</name>
        <dbReference type="ChEBI" id="CHEBI:59789"/>
    </ligand>
</feature>
<proteinExistence type="inferred from homology"/>
<dbReference type="InterPro" id="IPR025714">
    <property type="entry name" value="Methyltranfer_dom"/>
</dbReference>
<gene>
    <name evidence="17" type="primary">SMC1</name>
    <name evidence="17" type="ORF">KQ657_001512</name>
</gene>
<dbReference type="CDD" id="cd03275">
    <property type="entry name" value="ABC_SMC1_euk"/>
    <property type="match status" value="1"/>
</dbReference>
<keyword evidence="12" id="KW-0131">Cell cycle</keyword>
<dbReference type="SMART" id="SM00968">
    <property type="entry name" value="SMC_hinge"/>
    <property type="match status" value="1"/>
</dbReference>
<dbReference type="GO" id="GO:0051301">
    <property type="term" value="P:cell division"/>
    <property type="evidence" value="ECO:0007669"/>
    <property type="project" value="UniProtKB-KW"/>
</dbReference>
<keyword evidence="7 13" id="KW-0808">Transferase</keyword>
<evidence type="ECO:0000256" key="7">
    <source>
        <dbReference type="ARBA" id="ARBA00022679"/>
    </source>
</evidence>
<dbReference type="InterPro" id="IPR030391">
    <property type="entry name" value="MeTrfase_TrmA_CS"/>
</dbReference>
<evidence type="ECO:0000256" key="15">
    <source>
        <dbReference type="SAM" id="Coils"/>
    </source>
</evidence>
<dbReference type="GO" id="GO:0030697">
    <property type="term" value="F:tRNA (uracil(54)-C5)-methyltransferase activity, S-adenosyl methionine-dependent"/>
    <property type="evidence" value="ECO:0007669"/>
    <property type="project" value="InterPro"/>
</dbReference>
<evidence type="ECO:0000256" key="9">
    <source>
        <dbReference type="ARBA" id="ARBA00022776"/>
    </source>
</evidence>
<feature type="binding site" evidence="13">
    <location>
        <position position="1578"/>
    </location>
    <ligand>
        <name>S-adenosyl-L-methionine</name>
        <dbReference type="ChEBI" id="CHEBI:59789"/>
    </ligand>
</feature>
<dbReference type="PROSITE" id="PS01231">
    <property type="entry name" value="TRMA_2"/>
    <property type="match status" value="1"/>
</dbReference>
<dbReference type="PROSITE" id="PS01230">
    <property type="entry name" value="TRMA_1"/>
    <property type="match status" value="1"/>
</dbReference>
<dbReference type="GO" id="GO:0065003">
    <property type="term" value="P:protein-containing complex assembly"/>
    <property type="evidence" value="ECO:0007669"/>
    <property type="project" value="UniProtKB-ARBA"/>
</dbReference>
<sequence>MGRIIGLELFNFKSYRGVNRIGFGTSCFTSIIGPNGSGKSNMMDAISFVLGVKTTHLRSSNLKDLIYRGRKTADNNLGDSEDNVDDIDPTRAHVLCVYERSDGELLNLQRSIGLSGTSEYRINDQIVTALHYSTVLKNENILIKARNFLVFQGDVELIASQSPRELSQLFETISGSNELSRSYDDLKQEYDVAHEKLLQVLSRRRVIKDESKQYENQMSEQRLFEEKIKQKLDIIKIIALYKAYHNEKRHFDLVDQLDLMNQQVEKLTHQLTVEEKVYNNEVSKYTDSALLAKKEDDHIDSLAEKIEDLKRECIPLQANKRATEAKIKALKSKITILSSDIVKQERIVAVVKKQLKETEAFQKDFIRKLEKSTSSTSQSISLEAHQQYKQLRNEYLARGGSEFEQKFAVLVNEKDSVEAIINSFANQKTNREQRLSDLEFIIENDLQIQLNSTEEDLKATEASIELKSQQRTKLIQLKEESKYEELALNSKLRDILVEMDELSSEERESKKQKRLRENVLLLKRLFPNDAVKGLVYDLVHPIKQNDDIALLVALGQHLDSIIVESTEIAHKCIEILKDRRSGVATFIPLDSVVTTESLNLHSLRHLHNGARPCIDIVEYDQALAAAFAYIFGNTLVVDNIVLARELKWSSKYPSIDSKLVCLDGSVIHKSGLMSGGISDKKQTAVKTWDKRKWNKLSDKKDELMAKLNKLNSSSPRELDINSIADEINGLDTQVLAMKNQITNQKRIIKERYDEAEYEKQSIKELVQKVKERELEIIQIDSKIGGVEEEMKRLQSTVYGDFCTYNKLESIEDYENLYGSSLRTREREKSKFTRAIMSLRSTVAFEEERLEETTNRKKAVETEIEDLQNDILKQDEENRQLYDKIDNLEAELEVNKGERKKVDKQLKESMKYIKHLESNKQAVESELNGLSKKIVSMEEVLNNVDMDRASLLKNCKIDNVNIPLKKGLLESITLGENSEDLTQEIYAIEIDYEMLEPKYKRTFNSRIEGELNARQQDIIEQLEKLTPNVNAVERLKDAEKKLLSFEKDYTNARHEESQILERFNDVKQQRHDLFMKAFKHVSERISNIYEELTRSSTSGSLNQTVGSAYLTLEDEDEPYNHGIRYHAMPPNKRFKEMELLSGGEKSMAALALLFAIQSYVPSPFFVLDEVDAALDNANVEKLGSYIQKYSSPELQFIVISLKNSLYELSDSLVGIYRDQTENSSKTLTVDLTKEVEIRDALETYNLKHNLSVTIDQIQNSTQLIQTFAYAKSSPKVTIPQVEIIYLTSEGEGIAIISKSDTSYASEYSAETSSEYALVIIPKAIPGDIVTVSLRRHFTNYIEGVVESVDVESPNRNDLLVLCGKFKECAGCQLQMLSYEDQLEYKRNIIKKAYSYFHPELTLDDDGIIGQVIGSPLKYGYRTKLTPHSSSIDAIGFNNVHSWKGTVDIDQCDIAVPVINEAFQITKARILNDKDSTTKGSALCFRRSFDINFDSGTATEICQQDPKGWVTEVINDTVFQFRNHHFFQNNASILPLVLEYIKAQIADGQFKYLIDTYCGSGFFGISLANSNVIEKVYGIEIATEPVEYANRNARLNGLEHRVHFIAGDAHEMFKNPDFVAANVKGEDSVVIMDPSRKGSDEAFLKQIKEFQPKLVVYISCNVFTQARDVAMFYKLAPNYRLKSVVGFDFFPQTKHVETIAVLELV</sequence>
<feature type="active site" evidence="14">
    <location>
        <position position="1658"/>
    </location>
</feature>
<dbReference type="InterPro" id="IPR025795">
    <property type="entry name" value="tRNA_(uracil-5-)_MeTrfase"/>
</dbReference>
<reference evidence="17" key="1">
    <citation type="submission" date="2021-03" db="EMBL/GenBank/DDBJ databases">
        <authorList>
            <person name="Palmer J.M."/>
        </authorList>
    </citation>
    <scope>NUCLEOTIDE SEQUENCE</scope>
    <source>
        <strain evidence="17">ARV_011</strain>
    </source>
</reference>
<dbReference type="CDD" id="cd02440">
    <property type="entry name" value="AdoMet_MTases"/>
    <property type="match status" value="1"/>
</dbReference>
<dbReference type="Gene3D" id="3.30.70.1620">
    <property type="match status" value="1"/>
</dbReference>
<dbReference type="PANTHER" id="PTHR18937:SF12">
    <property type="entry name" value="STRUCTURAL MAINTENANCE OF CHROMOSOMES PROTEIN"/>
    <property type="match status" value="1"/>
</dbReference>
<comment type="subcellular location">
    <subcellularLocation>
        <location evidence="2">Chromosome</location>
    </subcellularLocation>
    <subcellularLocation>
        <location evidence="1">Nucleus</location>
    </subcellularLocation>
</comment>
<evidence type="ECO:0000313" key="18">
    <source>
        <dbReference type="Proteomes" id="UP000790833"/>
    </source>
</evidence>
<keyword evidence="18" id="KW-1185">Reference proteome</keyword>
<evidence type="ECO:0000256" key="8">
    <source>
        <dbReference type="ARBA" id="ARBA00022691"/>
    </source>
</evidence>
<keyword evidence="10 15" id="KW-0175">Coiled coil</keyword>
<dbReference type="InterPro" id="IPR030390">
    <property type="entry name" value="MeTrfase_TrmA_AS"/>
</dbReference>
<dbReference type="Pfam" id="PF13847">
    <property type="entry name" value="Methyltransf_31"/>
    <property type="match status" value="1"/>
</dbReference>
<dbReference type="Gene3D" id="3.40.50.300">
    <property type="entry name" value="P-loop containing nucleotide triphosphate hydrolases"/>
    <property type="match status" value="2"/>
</dbReference>
<evidence type="ECO:0000256" key="4">
    <source>
        <dbReference type="ARBA" id="ARBA00022454"/>
    </source>
</evidence>
<feature type="binding site" evidence="13">
    <location>
        <position position="1555"/>
    </location>
    <ligand>
        <name>S-adenosyl-L-methionine</name>
        <dbReference type="ChEBI" id="CHEBI:59789"/>
    </ligand>
</feature>
<dbReference type="SUPFAM" id="SSF53335">
    <property type="entry name" value="S-adenosyl-L-methionine-dependent methyltransferases"/>
    <property type="match status" value="1"/>
</dbReference>
<dbReference type="PROSITE" id="PS51687">
    <property type="entry name" value="SAM_MT_RNA_M5U"/>
    <property type="match status" value="1"/>
</dbReference>
<protein>
    <submittedName>
        <fullName evidence="17">Structural maintenance of chromosomes protein 1</fullName>
    </submittedName>
</protein>
<dbReference type="SUPFAM" id="SSF75553">
    <property type="entry name" value="Smc hinge domain"/>
    <property type="match status" value="1"/>
</dbReference>
<dbReference type="Proteomes" id="UP000790833">
    <property type="component" value="Unassembled WGS sequence"/>
</dbReference>
<dbReference type="GO" id="GO:0007059">
    <property type="term" value="P:chromosome segregation"/>
    <property type="evidence" value="ECO:0007669"/>
    <property type="project" value="UniProtKB-ARBA"/>
</dbReference>
<evidence type="ECO:0000256" key="2">
    <source>
        <dbReference type="ARBA" id="ARBA00004286"/>
    </source>
</evidence>
<dbReference type="InterPro" id="IPR010935">
    <property type="entry name" value="SMC_hinge"/>
</dbReference>
<dbReference type="PROSITE" id="PS51622">
    <property type="entry name" value="SAM_MT_RNA_M5U_2"/>
    <property type="match status" value="1"/>
</dbReference>
<comment type="similarity">
    <text evidence="13">Belongs to the class I-like SAM-binding methyltransferase superfamily. RNA M5U methyltransferase family.</text>
</comment>
<feature type="active site" description="Nucleophile" evidence="13">
    <location>
        <position position="1658"/>
    </location>
</feature>
<dbReference type="Gene3D" id="1.10.287.1490">
    <property type="match status" value="1"/>
</dbReference>
<evidence type="ECO:0000256" key="10">
    <source>
        <dbReference type="ARBA" id="ARBA00023054"/>
    </source>
</evidence>
<dbReference type="GO" id="GO:0007062">
    <property type="term" value="P:sister chromatid cohesion"/>
    <property type="evidence" value="ECO:0007669"/>
    <property type="project" value="InterPro"/>
</dbReference>
<dbReference type="Gene3D" id="3.40.50.150">
    <property type="entry name" value="Vaccinia Virus protein VP39"/>
    <property type="match status" value="2"/>
</dbReference>
<feature type="coiled-coil region" evidence="15">
    <location>
        <begin position="1027"/>
        <end position="1054"/>
    </location>
</feature>
<evidence type="ECO:0000256" key="12">
    <source>
        <dbReference type="ARBA" id="ARBA00023306"/>
    </source>
</evidence>
<dbReference type="GO" id="GO:0008033">
    <property type="term" value="P:tRNA processing"/>
    <property type="evidence" value="ECO:0007669"/>
    <property type="project" value="InterPro"/>
</dbReference>
<dbReference type="EMBL" id="JAHMUF010000016">
    <property type="protein sequence ID" value="KAG7192729.1"/>
    <property type="molecule type" value="Genomic_DNA"/>
</dbReference>
<evidence type="ECO:0000256" key="1">
    <source>
        <dbReference type="ARBA" id="ARBA00004123"/>
    </source>
</evidence>
<name>A0A9P7V7C8_9ASCO</name>
<dbReference type="InterPro" id="IPR029063">
    <property type="entry name" value="SAM-dependent_MTases_sf"/>
</dbReference>
<feature type="coiled-coil region" evidence="15">
    <location>
        <begin position="443"/>
        <end position="470"/>
    </location>
</feature>
<evidence type="ECO:0000256" key="6">
    <source>
        <dbReference type="ARBA" id="ARBA00022618"/>
    </source>
</evidence>
<dbReference type="Gene3D" id="2.40.50.140">
    <property type="entry name" value="Nucleic acid-binding proteins"/>
    <property type="match status" value="1"/>
</dbReference>
<dbReference type="GO" id="GO:0016887">
    <property type="term" value="F:ATP hydrolysis activity"/>
    <property type="evidence" value="ECO:0007669"/>
    <property type="project" value="InterPro"/>
</dbReference>
<accession>A0A9P7V7C8</accession>
<keyword evidence="9" id="KW-0498">Mitosis</keyword>
<dbReference type="InterPro" id="IPR012340">
    <property type="entry name" value="NA-bd_OB-fold"/>
</dbReference>
<evidence type="ECO:0000256" key="3">
    <source>
        <dbReference type="ARBA" id="ARBA00005597"/>
    </source>
</evidence>
<comment type="similarity">
    <text evidence="3">Belongs to the SMC family. SMC1 subfamily.</text>
</comment>
<comment type="caution">
    <text evidence="17">The sequence shown here is derived from an EMBL/GenBank/DDBJ whole genome shotgun (WGS) entry which is preliminary data.</text>
</comment>
<dbReference type="InterPro" id="IPR010280">
    <property type="entry name" value="U5_MeTrfase_fam"/>
</dbReference>
<dbReference type="PANTHER" id="PTHR18937">
    <property type="entry name" value="STRUCTURAL MAINTENANCE OF CHROMOSOMES SMC FAMILY MEMBER"/>
    <property type="match status" value="1"/>
</dbReference>
<dbReference type="GeneID" id="66114886"/>
<dbReference type="InterPro" id="IPR036277">
    <property type="entry name" value="SMC_hinge_sf"/>
</dbReference>
<evidence type="ECO:0000256" key="11">
    <source>
        <dbReference type="ARBA" id="ARBA00023242"/>
    </source>
</evidence>
<dbReference type="GO" id="GO:0003677">
    <property type="term" value="F:DNA binding"/>
    <property type="evidence" value="ECO:0007669"/>
    <property type="project" value="TreeGrafter"/>
</dbReference>
<evidence type="ECO:0000256" key="13">
    <source>
        <dbReference type="PROSITE-ProRule" id="PRU01024"/>
    </source>
</evidence>
<feature type="coiled-coil region" evidence="15">
    <location>
        <begin position="292"/>
        <end position="319"/>
    </location>
</feature>
<organism evidence="17 18">
    <name type="scientific">Scheffersomyces spartinae</name>
    <dbReference type="NCBI Taxonomy" id="45513"/>
    <lineage>
        <taxon>Eukaryota</taxon>
        <taxon>Fungi</taxon>
        <taxon>Dikarya</taxon>
        <taxon>Ascomycota</taxon>
        <taxon>Saccharomycotina</taxon>
        <taxon>Pichiomycetes</taxon>
        <taxon>Debaryomycetaceae</taxon>
        <taxon>Scheffersomyces</taxon>
    </lineage>
</organism>
<evidence type="ECO:0000259" key="16">
    <source>
        <dbReference type="SMART" id="SM00968"/>
    </source>
</evidence>
<evidence type="ECO:0000256" key="14">
    <source>
        <dbReference type="PROSITE-ProRule" id="PRU10015"/>
    </source>
</evidence>
<dbReference type="GO" id="GO:0005634">
    <property type="term" value="C:nucleus"/>
    <property type="evidence" value="ECO:0007669"/>
    <property type="project" value="UniProtKB-SubCell"/>
</dbReference>
<dbReference type="Pfam" id="PF06470">
    <property type="entry name" value="SMC_hinge"/>
    <property type="match status" value="1"/>
</dbReference>
<dbReference type="Gene3D" id="1.20.1060.20">
    <property type="match status" value="1"/>
</dbReference>
<dbReference type="GO" id="GO:0032259">
    <property type="term" value="P:methylation"/>
    <property type="evidence" value="ECO:0007669"/>
    <property type="project" value="UniProtKB-KW"/>
</dbReference>
<dbReference type="SUPFAM" id="SSF52540">
    <property type="entry name" value="P-loop containing nucleoside triphosphate hydrolases"/>
    <property type="match status" value="1"/>
</dbReference>
<dbReference type="OrthoDB" id="5575062at2759"/>
<dbReference type="InterPro" id="IPR003395">
    <property type="entry name" value="RecF/RecN/SMC_N"/>
</dbReference>
<dbReference type="GO" id="GO:0008278">
    <property type="term" value="C:cohesin complex"/>
    <property type="evidence" value="ECO:0007669"/>
    <property type="project" value="InterPro"/>
</dbReference>
<feature type="coiled-coil region" evidence="15">
    <location>
        <begin position="738"/>
        <end position="772"/>
    </location>
</feature>
<feature type="domain" description="SMC hinge" evidence="16">
    <location>
        <begin position="529"/>
        <end position="647"/>
    </location>
</feature>
<evidence type="ECO:0000256" key="5">
    <source>
        <dbReference type="ARBA" id="ARBA00022603"/>
    </source>
</evidence>